<dbReference type="AlphaFoldDB" id="A0A139HCJ7"/>
<keyword evidence="3" id="KW-1185">Reference proteome</keyword>
<sequence>MSVYGSAMDLSDDPTPLTQTDMRETIEAAAVTPPPARIQMPTKATLDRSETRPASLTPTPIAPPINTQREQDSLARAVHLATCDPKTLPKDTPLRDLPELADRYVPLTSADLGVEYRNPRKFCLKPPCWQKWTPWEYQEFGKWLETVDLTDIARKLNKPVQEIGCMLDNVAVVPLQDAAEASRRGVEGMTRWFELYGRYGTPTREWTVQQVRGELEKVSHDKIYLVVEKNGNRLELAREHLTNDDITWLKQNLPAADKKLFFDGQTQEQSEPEVPQDDLREWGKDKILAAFAGVSKLKVHLVRPDGSRIELGKDLLCTADSAWMRGKGEDGVPKVSVLNRRMISDTNVSEDEYEKNALTLVRTWTKDGILGNLCGVATDVLTIIQRDGNSKKIPRAELTRADVMWLKENITIRMRKVLSGKAQQEERAKSVADGSE</sequence>
<dbReference type="Proteomes" id="UP000070133">
    <property type="component" value="Unassembled WGS sequence"/>
</dbReference>
<reference evidence="2 3" key="1">
    <citation type="submission" date="2015-07" db="EMBL/GenBank/DDBJ databases">
        <title>Comparative genomics of the Sigatoka disease complex on banana suggests a link between parallel evolutionary changes in Pseudocercospora fijiensis and Pseudocercospora eumusae and increased virulence on the banana host.</title>
        <authorList>
            <person name="Chang T.-C."/>
            <person name="Salvucci A."/>
            <person name="Crous P.W."/>
            <person name="Stergiopoulos I."/>
        </authorList>
    </citation>
    <scope>NUCLEOTIDE SEQUENCE [LARGE SCALE GENOMIC DNA]</scope>
    <source>
        <strain evidence="2 3">CBS 114824</strain>
    </source>
</reference>
<evidence type="ECO:0000256" key="1">
    <source>
        <dbReference type="SAM" id="MobiDB-lite"/>
    </source>
</evidence>
<dbReference type="OrthoDB" id="3644235at2759"/>
<dbReference type="STRING" id="321146.A0A139HCJ7"/>
<proteinExistence type="predicted"/>
<organism evidence="2 3">
    <name type="scientific">Pseudocercospora eumusae</name>
    <dbReference type="NCBI Taxonomy" id="321146"/>
    <lineage>
        <taxon>Eukaryota</taxon>
        <taxon>Fungi</taxon>
        <taxon>Dikarya</taxon>
        <taxon>Ascomycota</taxon>
        <taxon>Pezizomycotina</taxon>
        <taxon>Dothideomycetes</taxon>
        <taxon>Dothideomycetidae</taxon>
        <taxon>Mycosphaerellales</taxon>
        <taxon>Mycosphaerellaceae</taxon>
        <taxon>Pseudocercospora</taxon>
    </lineage>
</organism>
<feature type="region of interest" description="Disordered" evidence="1">
    <location>
        <begin position="46"/>
        <end position="66"/>
    </location>
</feature>
<gene>
    <name evidence="2" type="ORF">AC578_3309</name>
</gene>
<name>A0A139HCJ7_9PEZI</name>
<dbReference type="EMBL" id="LFZN01000079">
    <property type="protein sequence ID" value="KXT00146.1"/>
    <property type="molecule type" value="Genomic_DNA"/>
</dbReference>
<accession>A0A139HCJ7</accession>
<comment type="caution">
    <text evidence="2">The sequence shown here is derived from an EMBL/GenBank/DDBJ whole genome shotgun (WGS) entry which is preliminary data.</text>
</comment>
<protein>
    <submittedName>
        <fullName evidence="2">Uncharacterized protein</fullName>
    </submittedName>
</protein>
<evidence type="ECO:0000313" key="2">
    <source>
        <dbReference type="EMBL" id="KXT00146.1"/>
    </source>
</evidence>
<evidence type="ECO:0000313" key="3">
    <source>
        <dbReference type="Proteomes" id="UP000070133"/>
    </source>
</evidence>